<gene>
    <name evidence="1" type="ORF">SAMN06265376_1011032</name>
</gene>
<dbReference type="SUPFAM" id="SSF49464">
    <property type="entry name" value="Carboxypeptidase regulatory domain-like"/>
    <property type="match status" value="1"/>
</dbReference>
<keyword evidence="2" id="KW-1185">Reference proteome</keyword>
<protein>
    <submittedName>
        <fullName evidence="1">Uncharacterized protein family UPF0560</fullName>
    </submittedName>
</protein>
<name>A0A238WFK3_9FLAO</name>
<dbReference type="PROSITE" id="PS51257">
    <property type="entry name" value="PROKAR_LIPOPROTEIN"/>
    <property type="match status" value="1"/>
</dbReference>
<organism evidence="1 2">
    <name type="scientific">Dokdonia pacifica</name>
    <dbReference type="NCBI Taxonomy" id="1627892"/>
    <lineage>
        <taxon>Bacteria</taxon>
        <taxon>Pseudomonadati</taxon>
        <taxon>Bacteroidota</taxon>
        <taxon>Flavobacteriia</taxon>
        <taxon>Flavobacteriales</taxon>
        <taxon>Flavobacteriaceae</taxon>
        <taxon>Dokdonia</taxon>
    </lineage>
</organism>
<evidence type="ECO:0000313" key="2">
    <source>
        <dbReference type="Proteomes" id="UP000198379"/>
    </source>
</evidence>
<dbReference type="Proteomes" id="UP000198379">
    <property type="component" value="Unassembled WGS sequence"/>
</dbReference>
<proteinExistence type="predicted"/>
<sequence length="602" mass="65650">MKNYIKFFLFLVFVGVISCSDDDVLPDDANNPIEGETPDASNFSENFGAEISRDFIGRIIDINSIPIPDVQITIGSSTTTTDVNGIFIIDNATVFERFGYIKATKQGYIHASRSVTPTNGRNSITIMMLEETVSGTTSSGEQALIDNGNGASVSLSGAYVNADGEAYEGSVQVILHHLNPTDETVNQQMPGMLYAQDSDNRERALQTFGMLAVELRGENGEDLNLADDTTAEITIPLDASLLTDAPPTIPLWYFDEDKGYWIEDGIAVLQGNTYVGTVSHFSFWNCDIPTEAYVVCFNVVDDQGNPFSYQTIKITSTVYGSTYGATNALGEVCGFVPANETLVLEAFTANCENSAIHIQNVGPFTEDTTVNIVVTFENEEISEAITGVLNDCDSNLINNGYAIITYGASEQVVGVTNGAFDTSFIRCNDNLNYTIQGFDLDNLQQSDIFSYTFTTPSSNAGTIPVCNDLDEFIEYSIDDGAQSLLITSNIYAVLTDLLVADVPTLIINGSEPTSNNGIFMYGQLNPAPYIGTYDYLDFNDLENDRGFDISEYLGQMDNNTILYTLENFGNVGQYIDITFSGTYDNDSGTHTITGTIHVLRDE</sequence>
<dbReference type="AlphaFoldDB" id="A0A238WFK3"/>
<dbReference type="RefSeq" id="WP_089370328.1">
    <property type="nucleotide sequence ID" value="NZ_BMEP01000003.1"/>
</dbReference>
<accession>A0A238WFK3</accession>
<dbReference type="InterPro" id="IPR008969">
    <property type="entry name" value="CarboxyPept-like_regulatory"/>
</dbReference>
<dbReference type="OrthoDB" id="973965at2"/>
<reference evidence="1 2" key="1">
    <citation type="submission" date="2017-06" db="EMBL/GenBank/DDBJ databases">
        <authorList>
            <person name="Kim H.J."/>
            <person name="Triplett B.A."/>
        </authorList>
    </citation>
    <scope>NUCLEOTIDE SEQUENCE [LARGE SCALE GENOMIC DNA]</scope>
    <source>
        <strain evidence="1 2">DSM 25597</strain>
    </source>
</reference>
<dbReference type="EMBL" id="FZNY01000001">
    <property type="protein sequence ID" value="SNR45362.1"/>
    <property type="molecule type" value="Genomic_DNA"/>
</dbReference>
<evidence type="ECO:0000313" key="1">
    <source>
        <dbReference type="EMBL" id="SNR45362.1"/>
    </source>
</evidence>